<proteinExistence type="predicted"/>
<dbReference type="EMBL" id="JBHMCF010000061">
    <property type="protein sequence ID" value="MFB9477307.1"/>
    <property type="molecule type" value="Genomic_DNA"/>
</dbReference>
<dbReference type="RefSeq" id="WP_345406255.1">
    <property type="nucleotide sequence ID" value="NZ_BAAAXS010000001.1"/>
</dbReference>
<dbReference type="Gene3D" id="3.40.50.300">
    <property type="entry name" value="P-loop containing nucleotide triphosphate hydrolases"/>
    <property type="match status" value="1"/>
</dbReference>
<dbReference type="PANTHER" id="PTHR43883">
    <property type="entry name" value="SLR0207 PROTEIN"/>
    <property type="match status" value="1"/>
</dbReference>
<gene>
    <name evidence="1" type="ORF">ACFFR3_48100</name>
</gene>
<dbReference type="SUPFAM" id="SSF52540">
    <property type="entry name" value="P-loop containing nucleoside triphosphate hydrolases"/>
    <property type="match status" value="1"/>
</dbReference>
<dbReference type="Proteomes" id="UP001589568">
    <property type="component" value="Unassembled WGS sequence"/>
</dbReference>
<sequence length="176" mass="19387">MTSIKARPRMILLCGLPGSGKTTLARRLAREVPAVRLSPDEWLEDLGIDLFDEPTRARLERRFAGHAQELLRLGQSVVMEFGFWTRGERDAMRAVGRAAGAPVELRYLSAPFDELCRRVEARNGQPGVAVISRARMERYVTLFEAPDDAELALYAPPLAGSPAREGLAGADDAAQR</sequence>
<dbReference type="InterPro" id="IPR052732">
    <property type="entry name" value="Cell-binding_unc_protein"/>
</dbReference>
<dbReference type="Pfam" id="PF13671">
    <property type="entry name" value="AAA_33"/>
    <property type="match status" value="1"/>
</dbReference>
<evidence type="ECO:0000313" key="2">
    <source>
        <dbReference type="Proteomes" id="UP001589568"/>
    </source>
</evidence>
<evidence type="ECO:0000313" key="1">
    <source>
        <dbReference type="EMBL" id="MFB9477307.1"/>
    </source>
</evidence>
<dbReference type="PANTHER" id="PTHR43883:SF1">
    <property type="entry name" value="GLUCONOKINASE"/>
    <property type="match status" value="1"/>
</dbReference>
<comment type="caution">
    <text evidence="1">The sequence shown here is derived from an EMBL/GenBank/DDBJ whole genome shotgun (WGS) entry which is preliminary data.</text>
</comment>
<organism evidence="1 2">
    <name type="scientific">Nonomuraea salmonea</name>
    <dbReference type="NCBI Taxonomy" id="46181"/>
    <lineage>
        <taxon>Bacteria</taxon>
        <taxon>Bacillati</taxon>
        <taxon>Actinomycetota</taxon>
        <taxon>Actinomycetes</taxon>
        <taxon>Streptosporangiales</taxon>
        <taxon>Streptosporangiaceae</taxon>
        <taxon>Nonomuraea</taxon>
    </lineage>
</organism>
<keyword evidence="2" id="KW-1185">Reference proteome</keyword>
<dbReference type="InterPro" id="IPR027417">
    <property type="entry name" value="P-loop_NTPase"/>
</dbReference>
<reference evidence="1 2" key="1">
    <citation type="submission" date="2024-09" db="EMBL/GenBank/DDBJ databases">
        <authorList>
            <person name="Sun Q."/>
            <person name="Mori K."/>
        </authorList>
    </citation>
    <scope>NUCLEOTIDE SEQUENCE [LARGE SCALE GENOMIC DNA]</scope>
    <source>
        <strain evidence="1 2">JCM 3324</strain>
    </source>
</reference>
<name>A0ABV5P459_9ACTN</name>
<accession>A0ABV5P459</accession>
<protein>
    <submittedName>
        <fullName evidence="1">AAA family ATPase</fullName>
    </submittedName>
</protein>